<dbReference type="Pfam" id="PF09489">
    <property type="entry name" value="CbtB"/>
    <property type="match status" value="1"/>
</dbReference>
<comment type="caution">
    <text evidence="2">The sequence shown here is derived from an EMBL/GenBank/DDBJ whole genome shotgun (WGS) entry which is preliminary data.</text>
</comment>
<dbReference type="AlphaFoldDB" id="A0A6G4VBG0"/>
<sequence>MAQSIAQPTATTPAVPAAVPAKLPIGAIVPWAVFFGILMLVLLYFVGAEQGATSLLSGEGVHEWVHDGRHLLGFPCH</sequence>
<keyword evidence="1" id="KW-0472">Membrane</keyword>
<feature type="transmembrane region" description="Helical" evidence="1">
    <location>
        <begin position="25"/>
        <end position="46"/>
    </location>
</feature>
<keyword evidence="3" id="KW-1185">Reference proteome</keyword>
<accession>A0A6G4VBG0</accession>
<name>A0A6G4VBG0_9ACTN</name>
<dbReference type="Proteomes" id="UP000472335">
    <property type="component" value="Unassembled WGS sequence"/>
</dbReference>
<reference evidence="2 3" key="1">
    <citation type="submission" date="2020-02" db="EMBL/GenBank/DDBJ databases">
        <title>Whole-genome analyses of novel actinobacteria.</title>
        <authorList>
            <person name="Sahin N."/>
            <person name="Gencbay T."/>
        </authorList>
    </citation>
    <scope>NUCLEOTIDE SEQUENCE [LARGE SCALE GENOMIC DNA]</scope>
    <source>
        <strain evidence="2 3">HC44</strain>
    </source>
</reference>
<protein>
    <submittedName>
        <fullName evidence="2">CbtB-domain containing protein</fullName>
    </submittedName>
</protein>
<dbReference type="InterPro" id="IPR012667">
    <property type="entry name" value="CbtB_put"/>
</dbReference>
<dbReference type="RefSeq" id="WP_165263754.1">
    <property type="nucleotide sequence ID" value="NZ_JAAKZY010000102.1"/>
</dbReference>
<organism evidence="2 3">
    <name type="scientific">Streptomyces scabichelini</name>
    <dbReference type="NCBI Taxonomy" id="2711217"/>
    <lineage>
        <taxon>Bacteria</taxon>
        <taxon>Bacillati</taxon>
        <taxon>Actinomycetota</taxon>
        <taxon>Actinomycetes</taxon>
        <taxon>Kitasatosporales</taxon>
        <taxon>Streptomycetaceae</taxon>
        <taxon>Streptomyces</taxon>
    </lineage>
</organism>
<keyword evidence="1" id="KW-0812">Transmembrane</keyword>
<proteinExistence type="predicted"/>
<dbReference type="EMBL" id="JAAKZY010000102">
    <property type="protein sequence ID" value="NGO11396.1"/>
    <property type="molecule type" value="Genomic_DNA"/>
</dbReference>
<evidence type="ECO:0000313" key="3">
    <source>
        <dbReference type="Proteomes" id="UP000472335"/>
    </source>
</evidence>
<evidence type="ECO:0000313" key="2">
    <source>
        <dbReference type="EMBL" id="NGO11396.1"/>
    </source>
</evidence>
<gene>
    <name evidence="2" type="ORF">G5C60_28285</name>
</gene>
<keyword evidence="1" id="KW-1133">Transmembrane helix</keyword>
<evidence type="ECO:0000256" key="1">
    <source>
        <dbReference type="SAM" id="Phobius"/>
    </source>
</evidence>